<proteinExistence type="predicted"/>
<keyword evidence="1" id="KW-0802">TPR repeat</keyword>
<feature type="repeat" description="TPR" evidence="1">
    <location>
        <begin position="4"/>
        <end position="37"/>
    </location>
</feature>
<dbReference type="PROSITE" id="PS50005">
    <property type="entry name" value="TPR"/>
    <property type="match status" value="2"/>
</dbReference>
<dbReference type="Pfam" id="PF13414">
    <property type="entry name" value="TPR_11"/>
    <property type="match status" value="1"/>
</dbReference>
<feature type="repeat" description="TPR" evidence="1">
    <location>
        <begin position="38"/>
        <end position="71"/>
    </location>
</feature>
<accession>A0A7V2F339</accession>
<organism evidence="2">
    <name type="scientific">Eiseniibacteriota bacterium</name>
    <dbReference type="NCBI Taxonomy" id="2212470"/>
    <lineage>
        <taxon>Bacteria</taxon>
        <taxon>Candidatus Eiseniibacteriota</taxon>
    </lineage>
</organism>
<dbReference type="SUPFAM" id="SSF48452">
    <property type="entry name" value="TPR-like"/>
    <property type="match status" value="1"/>
</dbReference>
<dbReference type="Proteomes" id="UP000886069">
    <property type="component" value="Unassembled WGS sequence"/>
</dbReference>
<reference evidence="2" key="1">
    <citation type="journal article" date="2020" name="mSystems">
        <title>Genome- and Community-Level Interaction Insights into Carbon Utilization and Element Cycling Functions of Hydrothermarchaeota in Hydrothermal Sediment.</title>
        <authorList>
            <person name="Zhou Z."/>
            <person name="Liu Y."/>
            <person name="Xu W."/>
            <person name="Pan J."/>
            <person name="Luo Z.H."/>
            <person name="Li M."/>
        </authorList>
    </citation>
    <scope>NUCLEOTIDE SEQUENCE [LARGE SCALE GENOMIC DNA]</scope>
    <source>
        <strain evidence="2">SpSt-1233</strain>
    </source>
</reference>
<name>A0A7V2F339_UNCEI</name>
<evidence type="ECO:0000256" key="1">
    <source>
        <dbReference type="PROSITE-ProRule" id="PRU00339"/>
    </source>
</evidence>
<evidence type="ECO:0000313" key="2">
    <source>
        <dbReference type="EMBL" id="HER43475.1"/>
    </source>
</evidence>
<dbReference type="InterPro" id="IPR011990">
    <property type="entry name" value="TPR-like_helical_dom_sf"/>
</dbReference>
<protein>
    <submittedName>
        <fullName evidence="2">Tetratricopeptide repeat protein</fullName>
    </submittedName>
</protein>
<dbReference type="Gene3D" id="1.25.40.10">
    <property type="entry name" value="Tetratricopeptide repeat domain"/>
    <property type="match status" value="1"/>
</dbReference>
<dbReference type="AlphaFoldDB" id="A0A7V2F339"/>
<comment type="caution">
    <text evidence="2">The sequence shown here is derived from an EMBL/GenBank/DDBJ whole genome shotgun (WGS) entry which is preliminary data.</text>
</comment>
<feature type="non-terminal residue" evidence="2">
    <location>
        <position position="243"/>
    </location>
</feature>
<gene>
    <name evidence="2" type="ORF">ENO08_03350</name>
</gene>
<dbReference type="SMART" id="SM00028">
    <property type="entry name" value="TPR"/>
    <property type="match status" value="2"/>
</dbReference>
<dbReference type="EMBL" id="DSEC01000238">
    <property type="protein sequence ID" value="HER43475.1"/>
    <property type="molecule type" value="Genomic_DNA"/>
</dbReference>
<sequence length="243" mass="26781">MSKSSQLRQKAQDHLKKGKVSEAIEAYKKLLQVEPRNANLFNELGDIYLKADERLQAVSSFEKAVENYEKVALYNNAVAVCKKILRVVPNRLESIFKLGELKAKQKFSGEASRLFIQYFDMIAADENGARPETVLPRVEMVLGLVPDDDELHAKSADVLTGLGLKTAAAEVFANLMVKSSKNGDSGRGDFYRGRLDLLRGSLSDKEQARIETILAGCLDMADKEIADGEPDLTVEEIDTTAAA</sequence>
<dbReference type="InterPro" id="IPR019734">
    <property type="entry name" value="TPR_rpt"/>
</dbReference>